<dbReference type="Pfam" id="PF13607">
    <property type="entry name" value="Succ_CoA_lig"/>
    <property type="match status" value="1"/>
</dbReference>
<dbReference type="Pfam" id="PF13549">
    <property type="entry name" value="ATP-grasp_5"/>
    <property type="match status" value="1"/>
</dbReference>
<keyword evidence="1" id="KW-0067">ATP-binding</keyword>
<dbReference type="SMART" id="SM00881">
    <property type="entry name" value="CoA_binding"/>
    <property type="match status" value="1"/>
</dbReference>
<accession>A0ABU6M3D7</accession>
<gene>
    <name evidence="4" type="ORF">RFN57_20535</name>
</gene>
<keyword evidence="5" id="KW-1185">Reference proteome</keyword>
<evidence type="ECO:0000256" key="1">
    <source>
        <dbReference type="PROSITE-ProRule" id="PRU00409"/>
    </source>
</evidence>
<protein>
    <submittedName>
        <fullName evidence="4">Acetate--CoA ligase family protein</fullName>
    </submittedName>
</protein>
<dbReference type="InterPro" id="IPR013815">
    <property type="entry name" value="ATP_grasp_subdomain_1"/>
</dbReference>
<dbReference type="InterPro" id="IPR036291">
    <property type="entry name" value="NAD(P)-bd_dom_sf"/>
</dbReference>
<reference evidence="4 5" key="1">
    <citation type="submission" date="2024-01" db="EMBL/GenBank/DDBJ databases">
        <title>Genome analysis.</title>
        <authorList>
            <person name="Zhang K."/>
        </authorList>
    </citation>
    <scope>NUCLEOTIDE SEQUENCE [LARGE SCALE GENOMIC DNA]</scope>
    <source>
        <strain evidence="4 5">CGMCC 4.1753</strain>
    </source>
</reference>
<feature type="domain" description="ATP-grasp" evidence="3">
    <location>
        <begin position="534"/>
        <end position="572"/>
    </location>
</feature>
<name>A0ABU6M3D7_9ACTN</name>
<dbReference type="InterPro" id="IPR011761">
    <property type="entry name" value="ATP-grasp"/>
</dbReference>
<dbReference type="RefSeq" id="WP_191847087.1">
    <property type="nucleotide sequence ID" value="NZ_BMUO01000005.1"/>
</dbReference>
<evidence type="ECO:0000313" key="4">
    <source>
        <dbReference type="EMBL" id="MEC7054654.1"/>
    </source>
</evidence>
<dbReference type="SUPFAM" id="SSF51735">
    <property type="entry name" value="NAD(P)-binding Rossmann-fold domains"/>
    <property type="match status" value="1"/>
</dbReference>
<evidence type="ECO:0000313" key="5">
    <source>
        <dbReference type="Proteomes" id="UP001353952"/>
    </source>
</evidence>
<evidence type="ECO:0000256" key="2">
    <source>
        <dbReference type="SAM" id="MobiDB-lite"/>
    </source>
</evidence>
<dbReference type="Gene3D" id="3.30.470.20">
    <property type="entry name" value="ATP-grasp fold, B domain"/>
    <property type="match status" value="1"/>
</dbReference>
<dbReference type="PROSITE" id="PS50975">
    <property type="entry name" value="ATP_GRASP"/>
    <property type="match status" value="1"/>
</dbReference>
<dbReference type="PANTHER" id="PTHR42793">
    <property type="entry name" value="COA BINDING DOMAIN CONTAINING PROTEIN"/>
    <property type="match status" value="1"/>
</dbReference>
<dbReference type="Gene3D" id="3.30.1490.20">
    <property type="entry name" value="ATP-grasp fold, A domain"/>
    <property type="match status" value="1"/>
</dbReference>
<evidence type="ECO:0000259" key="3">
    <source>
        <dbReference type="PROSITE" id="PS50975"/>
    </source>
</evidence>
<dbReference type="PANTHER" id="PTHR42793:SF4">
    <property type="entry name" value="BLL6376 PROTEIN"/>
    <property type="match status" value="1"/>
</dbReference>
<dbReference type="SUPFAM" id="SSF56059">
    <property type="entry name" value="Glutathione synthetase ATP-binding domain-like"/>
    <property type="match status" value="1"/>
</dbReference>
<dbReference type="InterPro" id="IPR003781">
    <property type="entry name" value="CoA-bd"/>
</dbReference>
<dbReference type="SUPFAM" id="SSF52210">
    <property type="entry name" value="Succinyl-CoA synthetase domains"/>
    <property type="match status" value="2"/>
</dbReference>
<dbReference type="InterPro" id="IPR016102">
    <property type="entry name" value="Succinyl-CoA_synth-like"/>
</dbReference>
<dbReference type="GO" id="GO:0016874">
    <property type="term" value="F:ligase activity"/>
    <property type="evidence" value="ECO:0007669"/>
    <property type="project" value="UniProtKB-KW"/>
</dbReference>
<keyword evidence="4" id="KW-0436">Ligase</keyword>
<dbReference type="Pfam" id="PF13380">
    <property type="entry name" value="CoA_binding_2"/>
    <property type="match status" value="1"/>
</dbReference>
<feature type="region of interest" description="Disordered" evidence="2">
    <location>
        <begin position="24"/>
        <end position="44"/>
    </location>
</feature>
<proteinExistence type="predicted"/>
<dbReference type="InterPro" id="IPR032875">
    <property type="entry name" value="Succ_CoA_lig_flav_dom"/>
</dbReference>
<dbReference type="Gene3D" id="3.40.50.720">
    <property type="entry name" value="NAD(P)-binding Rossmann-like Domain"/>
    <property type="match status" value="1"/>
</dbReference>
<comment type="caution">
    <text evidence="4">The sequence shown here is derived from an EMBL/GenBank/DDBJ whole genome shotgun (WGS) entry which is preliminary data.</text>
</comment>
<dbReference type="Proteomes" id="UP001353952">
    <property type="component" value="Unassembled WGS sequence"/>
</dbReference>
<organism evidence="4 5">
    <name type="scientific">Streptomyces violaceochromogenes</name>
    <dbReference type="NCBI Taxonomy" id="67377"/>
    <lineage>
        <taxon>Bacteria</taxon>
        <taxon>Bacillati</taxon>
        <taxon>Actinomycetota</taxon>
        <taxon>Actinomycetes</taxon>
        <taxon>Kitasatosporales</taxon>
        <taxon>Streptomycetaceae</taxon>
        <taxon>Streptomyces</taxon>
    </lineage>
</organism>
<dbReference type="EMBL" id="JAYXNZ010000002">
    <property type="protein sequence ID" value="MEC7054654.1"/>
    <property type="molecule type" value="Genomic_DNA"/>
</dbReference>
<dbReference type="Gene3D" id="3.40.50.261">
    <property type="entry name" value="Succinyl-CoA synthetase domains"/>
    <property type="match status" value="2"/>
</dbReference>
<keyword evidence="1" id="KW-0547">Nucleotide-binding</keyword>
<sequence>MLGSTHGTLTTDSRRTRAIACGERSGPAVHGRPAQAGDLDVSGRPLHAGVPDLDRFFRPRTLAVIGASDAAGRPNTGITRQLVDWAERVGARLHPVHPSRPSVFGIPCSPSVAGLPEQVDLAVVLVGDPLPVIEELAEAKTRFAVVFASGFAETGPEGEAAQRRLTAAVERSGLRLLGPNTNLNAFERFRDDLEGPAIALITQSGHQGRPVFALQELGIRLSHWAPTGNEADLDSADFLAWFAEQPEVGAIACYLEGLKDGRSFLLAADRAARRGVPVVAVKVGRTETGARTAASHTGKLTGADAVVDAALRQYGVIRVDGLDELQDTAALLARARPPRADGVVVYSISGGTGAHVADLATAAGLSLPELSEARQAELHQWIPEYLSVANPVDNGGHPVGDERGRKIIDAILGDPAVGVLICPVTGPFPPLSDRLVRDLVDAAEQTDKLVCVVWGSPVGTEPAYREVLLGSSRVATFRTVGNCLTAVRAYLAHHRFTAAYRSPFDEAPRTPSPSYRKAQALMQPGRQLSEHAAKQLLRAYGIRVPREQLVTSAAAAVRAAGLVGYPVVMKASGARIAHKTELGLVKIGLTSASQVRDAYRELTDIARYEDVALDGVLVCQMVEQGVEMVVGVAHDDLFGPTVTVGLGGVLVEVLRDTAVGVPPFGEGQARDMLAGLRGRALLDGVRGRPAADLDALVEVVLRVQRMALELGDQLAELDINPLMVLPQGQGAVALDALAVCR</sequence>